<sequence>MVLVPKSSDHWPPLILQPLPTRGFFVESLMSISLRKVQPYLSLALDVNDGNSPCLNPVRSGETAGIVDRIWAGEPAVGAAREVSVGAFVEVVTGPVTCSA</sequence>
<proteinExistence type="predicted"/>
<dbReference type="EMBL" id="CAFBMC010000163">
    <property type="protein sequence ID" value="CAB4914060.1"/>
    <property type="molecule type" value="Genomic_DNA"/>
</dbReference>
<gene>
    <name evidence="1" type="ORF">UFOPK3495_01767</name>
</gene>
<organism evidence="1">
    <name type="scientific">freshwater metagenome</name>
    <dbReference type="NCBI Taxonomy" id="449393"/>
    <lineage>
        <taxon>unclassified sequences</taxon>
        <taxon>metagenomes</taxon>
        <taxon>ecological metagenomes</taxon>
    </lineage>
</organism>
<protein>
    <submittedName>
        <fullName evidence="1">Unannotated protein</fullName>
    </submittedName>
</protein>
<evidence type="ECO:0000313" key="1">
    <source>
        <dbReference type="EMBL" id="CAB4914060.1"/>
    </source>
</evidence>
<dbReference type="AlphaFoldDB" id="A0A6J7HCL6"/>
<accession>A0A6J7HCL6</accession>
<reference evidence="1" key="1">
    <citation type="submission" date="2020-05" db="EMBL/GenBank/DDBJ databases">
        <authorList>
            <person name="Chiriac C."/>
            <person name="Salcher M."/>
            <person name="Ghai R."/>
            <person name="Kavagutti S V."/>
        </authorList>
    </citation>
    <scope>NUCLEOTIDE SEQUENCE</scope>
</reference>
<name>A0A6J7HCL6_9ZZZZ</name>